<evidence type="ECO:0000256" key="1">
    <source>
        <dbReference type="SAM" id="MobiDB-lite"/>
    </source>
</evidence>
<dbReference type="PANTHER" id="PTHR46872">
    <property type="entry name" value="DNA BINDING PROTEIN"/>
    <property type="match status" value="1"/>
</dbReference>
<proteinExistence type="predicted"/>
<feature type="region of interest" description="Disordered" evidence="1">
    <location>
        <begin position="225"/>
        <end position="245"/>
    </location>
</feature>
<evidence type="ECO:0000313" key="2">
    <source>
        <dbReference type="EMBL" id="KAK4720028.1"/>
    </source>
</evidence>
<dbReference type="EMBL" id="JAWPEI010000008">
    <property type="protein sequence ID" value="KAK4720028.1"/>
    <property type="molecule type" value="Genomic_DNA"/>
</dbReference>
<protein>
    <recommendedName>
        <fullName evidence="4">ELM2 domain-containing protein</fullName>
    </recommendedName>
</protein>
<dbReference type="PANTHER" id="PTHR46872:SF10">
    <property type="entry name" value="MYB-LIKE DOMAIN-CONTAINING PROTEIN"/>
    <property type="match status" value="1"/>
</dbReference>
<sequence>MTKTKELPDPALTSEKKKEWCEFIYEDSEKLVIPVGPSFQAVVPDWANSPNEGTPVVAADNALRASKKEMICKYKEKESDTSKWLGTPVWPRANNLENKEDNEEFVGKGRNEHCSCRSPGSVECVKRHVKEESLKLWSELLTAFTAWEFGEMGEEVSNLWNIKDQKKFSSLVKKGLSKGQSFMTPALESFPSKNRQSIINYYFNVHIPRRIRANSITINTDDEEEVTAPKHSCKRNRSKKDVSTSAKYLKTKYLSGRR</sequence>
<dbReference type="Proteomes" id="UP001311915">
    <property type="component" value="Unassembled WGS sequence"/>
</dbReference>
<evidence type="ECO:0008006" key="4">
    <source>
        <dbReference type="Google" id="ProtNLM"/>
    </source>
</evidence>
<evidence type="ECO:0000313" key="3">
    <source>
        <dbReference type="Proteomes" id="UP001311915"/>
    </source>
</evidence>
<organism evidence="2 3">
    <name type="scientific">Solanum pinnatisectum</name>
    <name type="common">tansyleaf nightshade</name>
    <dbReference type="NCBI Taxonomy" id="50273"/>
    <lineage>
        <taxon>Eukaryota</taxon>
        <taxon>Viridiplantae</taxon>
        <taxon>Streptophyta</taxon>
        <taxon>Embryophyta</taxon>
        <taxon>Tracheophyta</taxon>
        <taxon>Spermatophyta</taxon>
        <taxon>Magnoliopsida</taxon>
        <taxon>eudicotyledons</taxon>
        <taxon>Gunneridae</taxon>
        <taxon>Pentapetalae</taxon>
        <taxon>asterids</taxon>
        <taxon>lamiids</taxon>
        <taxon>Solanales</taxon>
        <taxon>Solanaceae</taxon>
        <taxon>Solanoideae</taxon>
        <taxon>Solaneae</taxon>
        <taxon>Solanum</taxon>
    </lineage>
</organism>
<keyword evidence="3" id="KW-1185">Reference proteome</keyword>
<accession>A0AAV9L449</accession>
<gene>
    <name evidence="2" type="ORF">R3W88_018366</name>
</gene>
<name>A0AAV9L449_9SOLN</name>
<comment type="caution">
    <text evidence="2">The sequence shown here is derived from an EMBL/GenBank/DDBJ whole genome shotgun (WGS) entry which is preliminary data.</text>
</comment>
<reference evidence="2 3" key="1">
    <citation type="submission" date="2023-10" db="EMBL/GenBank/DDBJ databases">
        <title>Genome-Wide Identification Analysis in wild type Solanum Pinnatisectum Reveals Some Genes Defensing Phytophthora Infestans.</title>
        <authorList>
            <person name="Sun C."/>
        </authorList>
    </citation>
    <scope>NUCLEOTIDE SEQUENCE [LARGE SCALE GENOMIC DNA]</scope>
    <source>
        <strain evidence="2">LQN</strain>
        <tissue evidence="2">Leaf</tissue>
    </source>
</reference>
<dbReference type="AlphaFoldDB" id="A0AAV9L449"/>